<feature type="coiled-coil region" evidence="1">
    <location>
        <begin position="129"/>
        <end position="181"/>
    </location>
</feature>
<dbReference type="GeneID" id="62196770"/>
<feature type="compositionally biased region" description="Polar residues" evidence="2">
    <location>
        <begin position="47"/>
        <end position="57"/>
    </location>
</feature>
<dbReference type="AlphaFoldDB" id="A0A875SAH9"/>
<reference evidence="3" key="1">
    <citation type="submission" date="2020-10" db="EMBL/GenBank/DDBJ databases">
        <authorList>
            <person name="Roach M.J.R."/>
        </authorList>
    </citation>
    <scope>NUCLEOTIDE SEQUENCE</scope>
    <source>
        <strain evidence="3">CBS 1945</strain>
    </source>
</reference>
<dbReference type="Proteomes" id="UP000662931">
    <property type="component" value="Chromosome 4"/>
</dbReference>
<sequence>MTSSAGSSDPDIPYERISLEQVHEEIGLPLPADAFSEDYEKDETLQDKPTQGQSLNQDDSKLQVPLCLAIDNANCMHRSHIRHMENLKTHLQSLLQMWGDNTGVIRLENMVEVWMARMDKIADANVFDIESLLKKFQRQEENAKIETNEVRGQIEIYEKRIRCLSAELEHKNEQIQSLRKERTLLKRWIRTTYKLVLNFGDAYCNDGKMTLRMKHIVESLKDPKNADVINIHRHLLTVLKSNNEIN</sequence>
<accession>A0A875SAH9</accession>
<evidence type="ECO:0000313" key="3">
    <source>
        <dbReference type="EMBL" id="QPG75984.1"/>
    </source>
</evidence>
<organism evidence="3 4">
    <name type="scientific">Eeniella nana</name>
    <name type="common">Yeast</name>
    <name type="synonym">Brettanomyces nanus</name>
    <dbReference type="NCBI Taxonomy" id="13502"/>
    <lineage>
        <taxon>Eukaryota</taxon>
        <taxon>Fungi</taxon>
        <taxon>Dikarya</taxon>
        <taxon>Ascomycota</taxon>
        <taxon>Saccharomycotina</taxon>
        <taxon>Pichiomycetes</taxon>
        <taxon>Pichiales</taxon>
        <taxon>Pichiaceae</taxon>
        <taxon>Brettanomyces</taxon>
    </lineage>
</organism>
<evidence type="ECO:0000256" key="2">
    <source>
        <dbReference type="SAM" id="MobiDB-lite"/>
    </source>
</evidence>
<feature type="region of interest" description="Disordered" evidence="2">
    <location>
        <begin position="37"/>
        <end position="58"/>
    </location>
</feature>
<keyword evidence="4" id="KW-1185">Reference proteome</keyword>
<name>A0A875SAH9_EENNA</name>
<evidence type="ECO:0000313" key="4">
    <source>
        <dbReference type="Proteomes" id="UP000662931"/>
    </source>
</evidence>
<keyword evidence="1" id="KW-0175">Coiled coil</keyword>
<dbReference type="KEGG" id="bnn:FOA43_003370"/>
<gene>
    <name evidence="3" type="ORF">FOA43_003370</name>
</gene>
<dbReference type="EMBL" id="CP064815">
    <property type="protein sequence ID" value="QPG75984.1"/>
    <property type="molecule type" value="Genomic_DNA"/>
</dbReference>
<evidence type="ECO:0000256" key="1">
    <source>
        <dbReference type="SAM" id="Coils"/>
    </source>
</evidence>
<dbReference type="RefSeq" id="XP_038779549.1">
    <property type="nucleotide sequence ID" value="XM_038923621.1"/>
</dbReference>
<protein>
    <submittedName>
        <fullName evidence="3">Uncharacterized protein</fullName>
    </submittedName>
</protein>
<proteinExistence type="predicted"/>